<keyword evidence="2" id="KW-1185">Reference proteome</keyword>
<gene>
    <name evidence="1" type="ORF">ROA7023_00900</name>
</gene>
<dbReference type="AlphaFoldDB" id="A0A1Y5S1Q7"/>
<protein>
    <recommendedName>
        <fullName evidence="3">PPC domain-containing protein</fullName>
    </recommendedName>
</protein>
<evidence type="ECO:0000313" key="1">
    <source>
        <dbReference type="EMBL" id="SLN27696.1"/>
    </source>
</evidence>
<accession>A0A1Y5S1Q7</accession>
<dbReference type="Gene3D" id="3.30.1330.80">
    <property type="entry name" value="Hypothetical protein, similar to alpha- acetolactate decarboxylase, domain 2"/>
    <property type="match status" value="1"/>
</dbReference>
<reference evidence="1 2" key="1">
    <citation type="submission" date="2017-03" db="EMBL/GenBank/DDBJ databases">
        <authorList>
            <person name="Afonso C.L."/>
            <person name="Miller P.J."/>
            <person name="Scott M.A."/>
            <person name="Spackman E."/>
            <person name="Goraichik I."/>
            <person name="Dimitrov K.M."/>
            <person name="Suarez D.L."/>
            <person name="Swayne D.E."/>
        </authorList>
    </citation>
    <scope>NUCLEOTIDE SEQUENCE [LARGE SCALE GENOMIC DNA]</scope>
    <source>
        <strain evidence="1 2">CECT 7023</strain>
    </source>
</reference>
<evidence type="ECO:0008006" key="3">
    <source>
        <dbReference type="Google" id="ProtNLM"/>
    </source>
</evidence>
<dbReference type="Proteomes" id="UP000193900">
    <property type="component" value="Unassembled WGS sequence"/>
</dbReference>
<dbReference type="EMBL" id="FWFZ01000003">
    <property type="protein sequence ID" value="SLN27696.1"/>
    <property type="molecule type" value="Genomic_DNA"/>
</dbReference>
<dbReference type="OrthoDB" id="8720942at2"/>
<organism evidence="1 2">
    <name type="scientific">Roseisalinus antarcticus</name>
    <dbReference type="NCBI Taxonomy" id="254357"/>
    <lineage>
        <taxon>Bacteria</taxon>
        <taxon>Pseudomonadati</taxon>
        <taxon>Pseudomonadota</taxon>
        <taxon>Alphaproteobacteria</taxon>
        <taxon>Rhodobacterales</taxon>
        <taxon>Roseobacteraceae</taxon>
        <taxon>Roseisalinus</taxon>
    </lineage>
</organism>
<evidence type="ECO:0000313" key="2">
    <source>
        <dbReference type="Proteomes" id="UP000193900"/>
    </source>
</evidence>
<proteinExistence type="predicted"/>
<dbReference type="RefSeq" id="WP_085877817.1">
    <property type="nucleotide sequence ID" value="NZ_FWFZ01000003.1"/>
</dbReference>
<dbReference type="SUPFAM" id="SSF117856">
    <property type="entry name" value="AF0104/ALDC/Ptd012-like"/>
    <property type="match status" value="2"/>
</dbReference>
<name>A0A1Y5S1Q7_9RHOB</name>
<sequence length="276" mass="28741">MTSRDRLRHPGPEVPERISVARGDLRRLSIVLPAGAVLLDAVAEAMDAAGADAGVICLDGVEIGPYRYVMPGPSDDGSHAAWYSETFEGRAGLVNHGTAIVGRRDGAWWLHAHAVWNAEGRTICGHLLPDGVTLARKAAVTLLAFDGGGLMVAQDPETLFPIFHARGGRAGGDALIARIAPHEDIHGALCSIIEDAGFARAEILGIGSLIGATFTDAGPMASPISEVLILPGAGWDRALHLPMHCVDPDDGQFRGSVAPGGGAVCVTFEVMVIRAG</sequence>